<dbReference type="VEuPathDB" id="FungiDB:TREMEDRAFT_61520"/>
<reference evidence="2 3" key="1">
    <citation type="submission" date="2016-06" db="EMBL/GenBank/DDBJ databases">
        <title>Evolution of pathogenesis and genome organization in the Tremellales.</title>
        <authorList>
            <person name="Cuomo C."/>
            <person name="Litvintseva A."/>
            <person name="Heitman J."/>
            <person name="Chen Y."/>
            <person name="Sun S."/>
            <person name="Springer D."/>
            <person name="Dromer F."/>
            <person name="Young S."/>
            <person name="Zeng Q."/>
            <person name="Chapman S."/>
            <person name="Gujja S."/>
            <person name="Saif S."/>
            <person name="Birren B."/>
        </authorList>
    </citation>
    <scope>NUCLEOTIDE SEQUENCE [LARGE SCALE GENOMIC DNA]</scope>
    <source>
        <strain evidence="2 3">ATCC 28783</strain>
    </source>
</reference>
<dbReference type="InParanoid" id="A0A4V1M379"/>
<dbReference type="AlphaFoldDB" id="A0A4V1M379"/>
<dbReference type="EMBL" id="SDIL01000115">
    <property type="protein sequence ID" value="RXK35930.1"/>
    <property type="molecule type" value="Genomic_DNA"/>
</dbReference>
<protein>
    <submittedName>
        <fullName evidence="2">Uncharacterized protein</fullName>
    </submittedName>
</protein>
<feature type="region of interest" description="Disordered" evidence="1">
    <location>
        <begin position="180"/>
        <end position="219"/>
    </location>
</feature>
<accession>A0A4V1M379</accession>
<keyword evidence="3" id="KW-1185">Reference proteome</keyword>
<evidence type="ECO:0000313" key="2">
    <source>
        <dbReference type="EMBL" id="RXK35930.1"/>
    </source>
</evidence>
<feature type="compositionally biased region" description="Polar residues" evidence="1">
    <location>
        <begin position="272"/>
        <end position="294"/>
    </location>
</feature>
<feature type="compositionally biased region" description="Polar residues" evidence="1">
    <location>
        <begin position="252"/>
        <end position="262"/>
    </location>
</feature>
<name>A0A4V1M379_TREME</name>
<comment type="caution">
    <text evidence="2">The sequence shown here is derived from an EMBL/GenBank/DDBJ whole genome shotgun (WGS) entry which is preliminary data.</text>
</comment>
<evidence type="ECO:0000313" key="3">
    <source>
        <dbReference type="Proteomes" id="UP000289152"/>
    </source>
</evidence>
<feature type="compositionally biased region" description="Low complexity" evidence="1">
    <location>
        <begin position="181"/>
        <end position="191"/>
    </location>
</feature>
<feature type="region of interest" description="Disordered" evidence="1">
    <location>
        <begin position="252"/>
        <end position="294"/>
    </location>
</feature>
<dbReference type="Proteomes" id="UP000289152">
    <property type="component" value="Unassembled WGS sequence"/>
</dbReference>
<gene>
    <name evidence="2" type="ORF">M231_06806</name>
</gene>
<proteinExistence type="predicted"/>
<organism evidence="2 3">
    <name type="scientific">Tremella mesenterica</name>
    <name type="common">Jelly fungus</name>
    <dbReference type="NCBI Taxonomy" id="5217"/>
    <lineage>
        <taxon>Eukaryota</taxon>
        <taxon>Fungi</taxon>
        <taxon>Dikarya</taxon>
        <taxon>Basidiomycota</taxon>
        <taxon>Agaricomycotina</taxon>
        <taxon>Tremellomycetes</taxon>
        <taxon>Tremellales</taxon>
        <taxon>Tremellaceae</taxon>
        <taxon>Tremella</taxon>
    </lineage>
</organism>
<evidence type="ECO:0000256" key="1">
    <source>
        <dbReference type="SAM" id="MobiDB-lite"/>
    </source>
</evidence>
<sequence>MSEPASAFTETVSSSSSDKWTASKLTTCPYTKELAGLMYEEKFFDQISEAKDLLTKSTREIPSTTSPSLREAYKMNHSAQSNLTKTLNIYLSTRSLFSSYIHQETGCSAQDEHTGCGVIEQVVKEITEDVVTSVLTEDAIDLLTSSSSDESTEKLGSETSDDDQAKDDGQNVSALIKMFESLTSQSQQTTTAKSRDKTDMNNSRRTRMKTTSPTDETAKEPVSEIISHHSTIASRTEIAEYLKRLVSHSQQTTEKTVDNTAKVTPKTGPITIHTTPPSDELTQTSPSAISTTNNPSFITSGWTLTAQNGRLNLLLSPTPKSTTKSTMLKRKNNTSNVNSSKLINLLANMVLVLDSTAGLSHTTSPQDFCSLIEDKEGQSWHIKLRDKAPADQLKEVTEGSLNQLAHKIIDSAYTDQVLREGIPSYVRRNLQTKLHFSPHMDQLGITGRDSQITAVQRASARLEFSSLLRSQMDESSRNSQDLLREIVGVRSRRDMLVSGLERCPEDLSFNSFYGF</sequence>
<feature type="region of interest" description="Disordered" evidence="1">
    <location>
        <begin position="144"/>
        <end position="167"/>
    </location>
</feature>